<keyword evidence="1" id="KW-1133">Transmembrane helix</keyword>
<dbReference type="AlphaFoldDB" id="A0A2S2R7G0"/>
<evidence type="ECO:0000256" key="1">
    <source>
        <dbReference type="SAM" id="Phobius"/>
    </source>
</evidence>
<protein>
    <submittedName>
        <fullName evidence="2">Uncharacterized protein</fullName>
    </submittedName>
</protein>
<feature type="transmembrane region" description="Helical" evidence="1">
    <location>
        <begin position="47"/>
        <end position="66"/>
    </location>
</feature>
<keyword evidence="1" id="KW-0812">Transmembrane</keyword>
<evidence type="ECO:0000313" key="2">
    <source>
        <dbReference type="EMBL" id="MBY85898.1"/>
    </source>
</evidence>
<organism evidence="2">
    <name type="scientific">Sipha flava</name>
    <name type="common">yellow sugarcane aphid</name>
    <dbReference type="NCBI Taxonomy" id="143950"/>
    <lineage>
        <taxon>Eukaryota</taxon>
        <taxon>Metazoa</taxon>
        <taxon>Ecdysozoa</taxon>
        <taxon>Arthropoda</taxon>
        <taxon>Hexapoda</taxon>
        <taxon>Insecta</taxon>
        <taxon>Pterygota</taxon>
        <taxon>Neoptera</taxon>
        <taxon>Paraneoptera</taxon>
        <taxon>Hemiptera</taxon>
        <taxon>Sternorrhyncha</taxon>
        <taxon>Aphidomorpha</taxon>
        <taxon>Aphidoidea</taxon>
        <taxon>Aphididae</taxon>
        <taxon>Sipha</taxon>
    </lineage>
</organism>
<gene>
    <name evidence="2" type="ORF">g.16533</name>
</gene>
<name>A0A2S2R7G0_9HEMI</name>
<sequence length="138" mass="16187">MLRFLRIVALTVFEMDQRWISTNANGNRRGGTARHGLRDGTERKNCLCRRFSITTIIVSIIFISIISTCTPRVAFNDRFRLDRLVGRQTTHNQYREAIIAFIWMGCFEPHPRIHRPGAFRLPFVHFPEEAHGWKTIFN</sequence>
<reference evidence="2" key="1">
    <citation type="submission" date="2018-04" db="EMBL/GenBank/DDBJ databases">
        <title>Transcriptome assembly of Sipha flava.</title>
        <authorList>
            <person name="Scully E.D."/>
            <person name="Geib S.M."/>
            <person name="Palmer N.A."/>
            <person name="Koch K."/>
            <person name="Bradshaw J."/>
            <person name="Heng-Moss T."/>
            <person name="Sarath G."/>
        </authorList>
    </citation>
    <scope>NUCLEOTIDE SEQUENCE</scope>
</reference>
<proteinExistence type="predicted"/>
<keyword evidence="1" id="KW-0472">Membrane</keyword>
<accession>A0A2S2R7G0</accession>
<dbReference type="EMBL" id="GGMS01016695">
    <property type="protein sequence ID" value="MBY85898.1"/>
    <property type="molecule type" value="Transcribed_RNA"/>
</dbReference>